<proteinExistence type="predicted"/>
<accession>A0A0G0LPH0</accession>
<evidence type="ECO:0000313" key="3">
    <source>
        <dbReference type="Proteomes" id="UP000034932"/>
    </source>
</evidence>
<evidence type="ECO:0000259" key="1">
    <source>
        <dbReference type="PROSITE" id="PS50987"/>
    </source>
</evidence>
<comment type="caution">
    <text evidence="2">The sequence shown here is derived from an EMBL/GenBank/DDBJ whole genome shotgun (WGS) entry which is preliminary data.</text>
</comment>
<feature type="domain" description="HTH arsR-type" evidence="1">
    <location>
        <begin position="1"/>
        <end position="92"/>
    </location>
</feature>
<sequence length="194" mass="22464">MADLADIITSRVRIKILELFLSDTTEMYHVRGIVREIKEEINAVRRELERLEAGGLLRKEPRGNRVYYWVRDDYPFFEDLLSMVSKTKGLGLDIINSKVKIGKINLVMFSGKFARKKDRRKGDEVDILVVGEVVLPELAALIRKEESKRGKEINYTVMSKEEFEFRKKRRDPFLQGIMAGSRVMIIGNEEELVG</sequence>
<dbReference type="PROSITE" id="PS50987">
    <property type="entry name" value="HTH_ARSR_2"/>
    <property type="match status" value="1"/>
</dbReference>
<dbReference type="AlphaFoldDB" id="A0A0G0LPH0"/>
<dbReference type="Gene3D" id="1.10.10.10">
    <property type="entry name" value="Winged helix-like DNA-binding domain superfamily/Winged helix DNA-binding domain"/>
    <property type="match status" value="1"/>
</dbReference>
<organism evidence="2 3">
    <name type="scientific">Candidatus Woesebacteria bacterium GW2011_GWB1_39_10b</name>
    <dbReference type="NCBI Taxonomy" id="1618573"/>
    <lineage>
        <taxon>Bacteria</taxon>
        <taxon>Candidatus Woeseibacteriota</taxon>
    </lineage>
</organism>
<reference evidence="2 3" key="1">
    <citation type="journal article" date="2015" name="Nature">
        <title>rRNA introns, odd ribosomes, and small enigmatic genomes across a large radiation of phyla.</title>
        <authorList>
            <person name="Brown C.T."/>
            <person name="Hug L.A."/>
            <person name="Thomas B.C."/>
            <person name="Sharon I."/>
            <person name="Castelle C.J."/>
            <person name="Singh A."/>
            <person name="Wilkins M.J."/>
            <person name="Williams K.H."/>
            <person name="Banfield J.F."/>
        </authorList>
    </citation>
    <scope>NUCLEOTIDE SEQUENCE [LARGE SCALE GENOMIC DNA]</scope>
</reference>
<dbReference type="STRING" id="1618573.UT19_C0007G0022"/>
<dbReference type="SMART" id="SM00418">
    <property type="entry name" value="HTH_ARSR"/>
    <property type="match status" value="1"/>
</dbReference>
<dbReference type="GO" id="GO:0003700">
    <property type="term" value="F:DNA-binding transcription factor activity"/>
    <property type="evidence" value="ECO:0007669"/>
    <property type="project" value="InterPro"/>
</dbReference>
<dbReference type="SUPFAM" id="SSF46785">
    <property type="entry name" value="Winged helix' DNA-binding domain"/>
    <property type="match status" value="1"/>
</dbReference>
<dbReference type="Proteomes" id="UP000034932">
    <property type="component" value="Unassembled WGS sequence"/>
</dbReference>
<gene>
    <name evidence="2" type="ORF">UT19_C0007G0022</name>
</gene>
<evidence type="ECO:0000313" key="2">
    <source>
        <dbReference type="EMBL" id="KKQ93778.1"/>
    </source>
</evidence>
<name>A0A0G0LPH0_9BACT</name>
<dbReference type="EMBL" id="LBVW01000007">
    <property type="protein sequence ID" value="KKQ93778.1"/>
    <property type="molecule type" value="Genomic_DNA"/>
</dbReference>
<dbReference type="InterPro" id="IPR036390">
    <property type="entry name" value="WH_DNA-bd_sf"/>
</dbReference>
<protein>
    <submittedName>
        <fullName evidence="2">Transcriptional regulator</fullName>
    </submittedName>
</protein>
<dbReference type="InterPro" id="IPR036388">
    <property type="entry name" value="WH-like_DNA-bd_sf"/>
</dbReference>
<dbReference type="InterPro" id="IPR001845">
    <property type="entry name" value="HTH_ArsR_DNA-bd_dom"/>
</dbReference>